<dbReference type="RefSeq" id="WP_210230437.1">
    <property type="nucleotide sequence ID" value="NZ_CP076022.1"/>
</dbReference>
<name>A0A975M760_9MICC</name>
<protein>
    <submittedName>
        <fullName evidence="2">Aminoglycoside phosphotransferase family protein</fullName>
    </submittedName>
</protein>
<dbReference type="Gene3D" id="3.90.1200.10">
    <property type="match status" value="1"/>
</dbReference>
<dbReference type="Pfam" id="PF01636">
    <property type="entry name" value="APH"/>
    <property type="match status" value="1"/>
</dbReference>
<sequence length="300" mass="32865">MANHPPAEIFVDTDLVRRLLQEQHPELADLPLQPVANGWDNYIFRLGTHYAVRLPRRRAAAALTANEQTWLPGLTADLPVATSGPLFAGAPSDAFPWPWNVTAWFPGVEVSLQPRDRNVILAGPLAGFLNAFHRPAPEGFPVNPVRGVPLAQRNEAVMERLDSGMVPHAARIRELWQASLQLELWPGPPLWLHGDLHPANLVGTAEGELQAVIDFGDLTAGDPATDLAAAWLVFDQHGRTEFREALGNQYDADPDVWGRAQGWAVYMASALLANSDDHPGMYLLGSETLMEILTEGPGWP</sequence>
<dbReference type="Gene3D" id="3.30.200.20">
    <property type="entry name" value="Phosphorylase Kinase, domain 1"/>
    <property type="match status" value="1"/>
</dbReference>
<feature type="domain" description="Aminoglycoside phosphotransferase" evidence="1">
    <location>
        <begin position="32"/>
        <end position="262"/>
    </location>
</feature>
<dbReference type="EMBL" id="CP076022">
    <property type="protein sequence ID" value="QWC11009.1"/>
    <property type="molecule type" value="Genomic_DNA"/>
</dbReference>
<evidence type="ECO:0000259" key="1">
    <source>
        <dbReference type="Pfam" id="PF01636"/>
    </source>
</evidence>
<dbReference type="CDD" id="cd05155">
    <property type="entry name" value="APH_ChoK_like_1"/>
    <property type="match status" value="1"/>
</dbReference>
<accession>A0A975M760</accession>
<evidence type="ECO:0000313" key="2">
    <source>
        <dbReference type="EMBL" id="QWC11009.1"/>
    </source>
</evidence>
<dbReference type="SUPFAM" id="SSF56112">
    <property type="entry name" value="Protein kinase-like (PK-like)"/>
    <property type="match status" value="1"/>
</dbReference>
<dbReference type="AlphaFoldDB" id="A0A975M760"/>
<proteinExistence type="predicted"/>
<dbReference type="Proteomes" id="UP000676885">
    <property type="component" value="Chromosome"/>
</dbReference>
<organism evidence="2 3">
    <name type="scientific">Arthrobacter jiangjiafuii</name>
    <dbReference type="NCBI Taxonomy" id="2817475"/>
    <lineage>
        <taxon>Bacteria</taxon>
        <taxon>Bacillati</taxon>
        <taxon>Actinomycetota</taxon>
        <taxon>Actinomycetes</taxon>
        <taxon>Micrococcales</taxon>
        <taxon>Micrococcaceae</taxon>
        <taxon>Arthrobacter</taxon>
    </lineage>
</organism>
<dbReference type="KEGG" id="ajg:KKR91_05275"/>
<dbReference type="InterPro" id="IPR051678">
    <property type="entry name" value="AGP_Transferase"/>
</dbReference>
<dbReference type="InterPro" id="IPR002575">
    <property type="entry name" value="Aminoglycoside_PTrfase"/>
</dbReference>
<dbReference type="PANTHER" id="PTHR21310">
    <property type="entry name" value="AMINOGLYCOSIDE PHOSPHOTRANSFERASE-RELATED-RELATED"/>
    <property type="match status" value="1"/>
</dbReference>
<evidence type="ECO:0000313" key="3">
    <source>
        <dbReference type="Proteomes" id="UP000676885"/>
    </source>
</evidence>
<dbReference type="InterPro" id="IPR011009">
    <property type="entry name" value="Kinase-like_dom_sf"/>
</dbReference>
<dbReference type="PANTHER" id="PTHR21310:SF42">
    <property type="entry name" value="BIFUNCTIONAL AAC_APH"/>
    <property type="match status" value="1"/>
</dbReference>
<reference evidence="2 3" key="1">
    <citation type="submission" date="2021-05" db="EMBL/GenBank/DDBJ databases">
        <title>Novel species in genus Arthrobacter.</title>
        <authorList>
            <person name="Zhang G."/>
        </authorList>
    </citation>
    <scope>NUCLEOTIDE SEQUENCE [LARGE SCALE GENOMIC DNA]</scope>
    <source>
        <strain evidence="3">zg-ZUI227</strain>
    </source>
</reference>
<keyword evidence="3" id="KW-1185">Reference proteome</keyword>
<gene>
    <name evidence="2" type="ORF">KKR91_05275</name>
</gene>